<dbReference type="RefSeq" id="WP_119380375.1">
    <property type="nucleotide sequence ID" value="NZ_QWGB01000008.1"/>
</dbReference>
<dbReference type="SUPFAM" id="SSF56436">
    <property type="entry name" value="C-type lectin-like"/>
    <property type="match status" value="1"/>
</dbReference>
<dbReference type="InterPro" id="IPR016187">
    <property type="entry name" value="CTDL_fold"/>
</dbReference>
<dbReference type="OrthoDB" id="9768004at2"/>
<dbReference type="Gene3D" id="3.90.1580.10">
    <property type="entry name" value="paralog of FGE (formylglycine-generating enzyme)"/>
    <property type="match status" value="1"/>
</dbReference>
<reference evidence="2 3" key="1">
    <citation type="submission" date="2018-08" db="EMBL/GenBank/DDBJ databases">
        <title>Henriciella mobilis sp. nov., isolated from seawater.</title>
        <authorList>
            <person name="Cheng H."/>
            <person name="Wu Y.-H."/>
            <person name="Xu X.-W."/>
            <person name="Guo L.-L."/>
        </authorList>
    </citation>
    <scope>NUCLEOTIDE SEQUENCE [LARGE SCALE GENOMIC DNA]</scope>
    <source>
        <strain evidence="2 3">CCUG66934</strain>
    </source>
</reference>
<dbReference type="PANTHER" id="PTHR23150:SF19">
    <property type="entry name" value="FORMYLGLYCINE-GENERATING ENZYME"/>
    <property type="match status" value="1"/>
</dbReference>
<evidence type="ECO:0000313" key="3">
    <source>
        <dbReference type="Proteomes" id="UP000265431"/>
    </source>
</evidence>
<dbReference type="InterPro" id="IPR005532">
    <property type="entry name" value="SUMF_dom"/>
</dbReference>
<accession>A0A399QRV3</accession>
<keyword evidence="3" id="KW-1185">Reference proteome</keyword>
<dbReference type="AlphaFoldDB" id="A0A399QRV3"/>
<feature type="domain" description="Sulfatase-modifying factor enzyme-like" evidence="1">
    <location>
        <begin position="43"/>
        <end position="311"/>
    </location>
</feature>
<organism evidence="2 3">
    <name type="scientific">Henriciella barbarensis</name>
    <dbReference type="NCBI Taxonomy" id="86342"/>
    <lineage>
        <taxon>Bacteria</taxon>
        <taxon>Pseudomonadati</taxon>
        <taxon>Pseudomonadota</taxon>
        <taxon>Alphaproteobacteria</taxon>
        <taxon>Hyphomonadales</taxon>
        <taxon>Hyphomonadaceae</taxon>
        <taxon>Henriciella</taxon>
    </lineage>
</organism>
<dbReference type="PANTHER" id="PTHR23150">
    <property type="entry name" value="SULFATASE MODIFYING FACTOR 1, 2"/>
    <property type="match status" value="1"/>
</dbReference>
<dbReference type="GO" id="GO:0120147">
    <property type="term" value="F:formylglycine-generating oxidase activity"/>
    <property type="evidence" value="ECO:0007669"/>
    <property type="project" value="TreeGrafter"/>
</dbReference>
<protein>
    <submittedName>
        <fullName evidence="2">Formylglycine-generating enzyme family protein</fullName>
    </submittedName>
</protein>
<name>A0A399QRV3_9PROT</name>
<sequence length="316" mass="33789">MDRKIDAAPFLSGLVCLGLTACTPAENVPATSDGRCPHPPVGNFVSIEGGSFLMGSDTGYREEAPQRAQTVSSFAMGVTEVTNAQFADFVAETGYVTSAERAPDPALLPANAPARFRKPGAAVFTLPKGAGPGHWSYVPGASWRRPEGLDSTIEGKPNEPVVQVSYEDAEAFASWKGARLPSEAEWEYAARAGRSPTTYEWGDDPPSAETPHANTWQGIFPISDTGADGFRGRAAVGCYAPNPWGLHDMSGNVWEWTTSPYSQIAQGPDSVMTIKGGSYLCADNFCRRYRPPARQGQEASLPSNHIGFRIVMGEAP</sequence>
<dbReference type="Pfam" id="PF03781">
    <property type="entry name" value="FGE-sulfatase"/>
    <property type="match status" value="1"/>
</dbReference>
<dbReference type="EMBL" id="QWGB01000008">
    <property type="protein sequence ID" value="RIJ21656.1"/>
    <property type="molecule type" value="Genomic_DNA"/>
</dbReference>
<comment type="caution">
    <text evidence="2">The sequence shown here is derived from an EMBL/GenBank/DDBJ whole genome shotgun (WGS) entry which is preliminary data.</text>
</comment>
<dbReference type="InterPro" id="IPR042095">
    <property type="entry name" value="SUMF_sf"/>
</dbReference>
<dbReference type="InterPro" id="IPR051043">
    <property type="entry name" value="Sulfatase_Mod_Factor_Kinase"/>
</dbReference>
<dbReference type="PROSITE" id="PS51257">
    <property type="entry name" value="PROKAR_LIPOPROTEIN"/>
    <property type="match status" value="1"/>
</dbReference>
<proteinExistence type="predicted"/>
<gene>
    <name evidence="2" type="ORF">D1224_12935</name>
</gene>
<evidence type="ECO:0000259" key="1">
    <source>
        <dbReference type="Pfam" id="PF03781"/>
    </source>
</evidence>
<dbReference type="Proteomes" id="UP000265431">
    <property type="component" value="Unassembled WGS sequence"/>
</dbReference>
<evidence type="ECO:0000313" key="2">
    <source>
        <dbReference type="EMBL" id="RIJ21656.1"/>
    </source>
</evidence>